<comment type="caution">
    <text evidence="1">The sequence shown here is derived from an EMBL/GenBank/DDBJ whole genome shotgun (WGS) entry which is preliminary data.</text>
</comment>
<accession>A0ABN1IXW8</accession>
<gene>
    <name evidence="1" type="ORF">GCM10008905_16520</name>
</gene>
<evidence type="ECO:0008006" key="3">
    <source>
        <dbReference type="Google" id="ProtNLM"/>
    </source>
</evidence>
<reference evidence="1 2" key="1">
    <citation type="journal article" date="2019" name="Int. J. Syst. Evol. Microbiol.">
        <title>The Global Catalogue of Microorganisms (GCM) 10K type strain sequencing project: providing services to taxonomists for standard genome sequencing and annotation.</title>
        <authorList>
            <consortium name="The Broad Institute Genomics Platform"/>
            <consortium name="The Broad Institute Genome Sequencing Center for Infectious Disease"/>
            <person name="Wu L."/>
            <person name="Ma J."/>
        </authorList>
    </citation>
    <scope>NUCLEOTIDE SEQUENCE [LARGE SCALE GENOMIC DNA]</scope>
    <source>
        <strain evidence="1 2">JCM 1405</strain>
    </source>
</reference>
<name>A0ABN1IXW8_9CLOT</name>
<evidence type="ECO:0000313" key="2">
    <source>
        <dbReference type="Proteomes" id="UP001500339"/>
    </source>
</evidence>
<organism evidence="1 2">
    <name type="scientific">Clostridium malenominatum</name>
    <dbReference type="NCBI Taxonomy" id="1539"/>
    <lineage>
        <taxon>Bacteria</taxon>
        <taxon>Bacillati</taxon>
        <taxon>Bacillota</taxon>
        <taxon>Clostridia</taxon>
        <taxon>Eubacteriales</taxon>
        <taxon>Clostridiaceae</taxon>
        <taxon>Clostridium</taxon>
    </lineage>
</organism>
<protein>
    <recommendedName>
        <fullName evidence="3">Phage protein</fullName>
    </recommendedName>
</protein>
<keyword evidence="2" id="KW-1185">Reference proteome</keyword>
<dbReference type="RefSeq" id="WP_343768710.1">
    <property type="nucleotide sequence ID" value="NZ_BAAACF010000001.1"/>
</dbReference>
<dbReference type="Proteomes" id="UP001500339">
    <property type="component" value="Unassembled WGS sequence"/>
</dbReference>
<dbReference type="EMBL" id="BAAACF010000001">
    <property type="protein sequence ID" value="GAA0723650.1"/>
    <property type="molecule type" value="Genomic_DNA"/>
</dbReference>
<proteinExistence type="predicted"/>
<evidence type="ECO:0000313" key="1">
    <source>
        <dbReference type="EMBL" id="GAA0723650.1"/>
    </source>
</evidence>
<sequence length="133" mass="15610">MARNLREIKEHIKANANKKSYFVKWYVNSKDKSKEDYDNNCRHNSLVEYDHAMGEWLLEEDVQEAIKSYLKAQRAVKILEIYNSMYQKAIEKGDVNSAKWCEQFFKSDFFESGQDEINNYLQGINIPALSGVN</sequence>